<dbReference type="STRING" id="1202772.A0A1V9Z5W2"/>
<dbReference type="GO" id="GO:0016020">
    <property type="term" value="C:membrane"/>
    <property type="evidence" value="ECO:0007669"/>
    <property type="project" value="TreeGrafter"/>
</dbReference>
<proteinExistence type="predicted"/>
<evidence type="ECO:0000259" key="2">
    <source>
        <dbReference type="Pfam" id="PF01553"/>
    </source>
</evidence>
<reference evidence="3 4" key="1">
    <citation type="journal article" date="2014" name="Genome Biol. Evol.">
        <title>The secreted proteins of Achlya hypogyna and Thraustotheca clavata identify the ancestral oomycete secretome and reveal gene acquisitions by horizontal gene transfer.</title>
        <authorList>
            <person name="Misner I."/>
            <person name="Blouin N."/>
            <person name="Leonard G."/>
            <person name="Richards T.A."/>
            <person name="Lane C.E."/>
        </authorList>
    </citation>
    <scope>NUCLEOTIDE SEQUENCE [LARGE SCALE GENOMIC DNA]</scope>
    <source>
        <strain evidence="3 4">ATCC 48635</strain>
    </source>
</reference>
<gene>
    <name evidence="3" type="ORF">ACHHYP_02663</name>
</gene>
<dbReference type="GO" id="GO:0016746">
    <property type="term" value="F:acyltransferase activity"/>
    <property type="evidence" value="ECO:0007669"/>
    <property type="project" value="InterPro"/>
</dbReference>
<dbReference type="PANTHER" id="PTHR22753:SF14">
    <property type="entry name" value="MONOACYLGLYCEROL_DIACYLGLYCEROL O-ACYLTRANSFERASE"/>
    <property type="match status" value="1"/>
</dbReference>
<dbReference type="InterPro" id="IPR002123">
    <property type="entry name" value="Plipid/glycerol_acylTrfase"/>
</dbReference>
<feature type="transmembrane region" description="Helical" evidence="1">
    <location>
        <begin position="198"/>
        <end position="217"/>
    </location>
</feature>
<accession>A0A1V9Z5W2</accession>
<protein>
    <recommendedName>
        <fullName evidence="2">Phospholipid/glycerol acyltransferase domain-containing protein</fullName>
    </recommendedName>
</protein>
<dbReference type="AlphaFoldDB" id="A0A1V9Z5W2"/>
<keyword evidence="1" id="KW-0472">Membrane</keyword>
<feature type="domain" description="Phospholipid/glycerol acyltransferase" evidence="2">
    <location>
        <begin position="31"/>
        <end position="162"/>
    </location>
</feature>
<evidence type="ECO:0000313" key="3">
    <source>
        <dbReference type="EMBL" id="OQR93322.1"/>
    </source>
</evidence>
<dbReference type="EMBL" id="JNBR01000415">
    <property type="protein sequence ID" value="OQR93322.1"/>
    <property type="molecule type" value="Genomic_DNA"/>
</dbReference>
<keyword evidence="4" id="KW-1185">Reference proteome</keyword>
<comment type="caution">
    <text evidence="3">The sequence shown here is derived from an EMBL/GenBank/DDBJ whole genome shotgun (WGS) entry which is preliminary data.</text>
</comment>
<dbReference type="Pfam" id="PF01553">
    <property type="entry name" value="Acyltransferase"/>
    <property type="match status" value="1"/>
</dbReference>
<dbReference type="PANTHER" id="PTHR22753">
    <property type="entry name" value="TRANSMEMBRANE PROTEIN 68"/>
    <property type="match status" value="1"/>
</dbReference>
<dbReference type="Proteomes" id="UP000243579">
    <property type="component" value="Unassembled WGS sequence"/>
</dbReference>
<name>A0A1V9Z5W2_ACHHY</name>
<feature type="transmembrane region" description="Helical" evidence="1">
    <location>
        <begin position="12"/>
        <end position="31"/>
    </location>
</feature>
<evidence type="ECO:0000313" key="4">
    <source>
        <dbReference type="Proteomes" id="UP000243579"/>
    </source>
</evidence>
<evidence type="ECO:0000256" key="1">
    <source>
        <dbReference type="SAM" id="Phobius"/>
    </source>
</evidence>
<keyword evidence="1" id="KW-1133">Transmembrane helix</keyword>
<sequence>MAAVDYSQTALYRFLYTCVFPVLAALFAWSVQGQEHLPKDKSKRILFIGYHTTHNWDLLLTGMSLKDALDGESPIGLMHRTLVTVHPWLRQLGCIQGTKANAMNMYNSGHRACMVIPGGAEEAIAGFENAYTVNWKSSSGRVRTGFAELAIDADAVIIPVVIQNAQEMYFNPVFFLMNITGISRAYDALLAMPYGVGWLFLQLKFVLWITVTFLASIPMPVKSTLKIGVPVAPEANETPAALAQRAASAYEAFLHRADRLPRDPDKKILFIGYHSNHNWDIMMMGMGIKDALGEVPIGLIHRGIIACHPWLRWMGCIPGTRADALAAYAAGHRACVVIPGGAEEAVAGFENAYKVDWKSTSGRARTGFAELAIEADAVVVPVVVQNLQEMCFNPIFYLCNVTGISRGYDVLMRLPYGIGWLFWQLKGVLWLTLNCGTSIPLPVRATLQLGPALRQKRGETAANFAKRVERKYAQLLARANPGGLNYSRALRQRFVRSSKSV</sequence>
<dbReference type="OrthoDB" id="70020at2759"/>
<keyword evidence="1" id="KW-0812">Transmembrane</keyword>
<organism evidence="3 4">
    <name type="scientific">Achlya hypogyna</name>
    <name type="common">Oomycete</name>
    <name type="synonym">Protoachlya hypogyna</name>
    <dbReference type="NCBI Taxonomy" id="1202772"/>
    <lineage>
        <taxon>Eukaryota</taxon>
        <taxon>Sar</taxon>
        <taxon>Stramenopiles</taxon>
        <taxon>Oomycota</taxon>
        <taxon>Saprolegniomycetes</taxon>
        <taxon>Saprolegniales</taxon>
        <taxon>Achlyaceae</taxon>
        <taxon>Achlya</taxon>
    </lineage>
</organism>